<dbReference type="GeneID" id="110792111"/>
<sequence>MHHASCNKDSDIFKFTRLSGPLPLCSLLNNAQMYVRRHNTSLCNCTLLLLKCNTKMQISVNKEPVNSAENTMQLEMKDRFIQAVLKQFGGGYNSDNLITDEGELNQNQKLEKLYISTRAAKNFRDIVRGVEGYIFTGSKQVEIGTKLSEDSRKYGGENTCTSGSTLSKAAASFSRARAHMEKERGNLLKALGTQVAEPLRAMVMGAPLEDARHLAQRYDRMRQETEAQTSNSSFQTPGKS</sequence>
<dbReference type="RefSeq" id="XP_056682553.1">
    <property type="nucleotide sequence ID" value="XM_056826575.1"/>
</dbReference>
<name>A0ABM3QGR2_SPIOL</name>
<reference evidence="3" key="2">
    <citation type="submission" date="2025-08" db="UniProtKB">
        <authorList>
            <consortium name="RefSeq"/>
        </authorList>
    </citation>
    <scope>IDENTIFICATION</scope>
    <source>
        <tissue evidence="3">Leaf</tissue>
    </source>
</reference>
<feature type="region of interest" description="Disordered" evidence="1">
    <location>
        <begin position="219"/>
        <end position="240"/>
    </location>
</feature>
<feature type="compositionally biased region" description="Polar residues" evidence="1">
    <location>
        <begin position="226"/>
        <end position="240"/>
    </location>
</feature>
<evidence type="ECO:0000256" key="1">
    <source>
        <dbReference type="SAM" id="MobiDB-lite"/>
    </source>
</evidence>
<dbReference type="Proteomes" id="UP000813463">
    <property type="component" value="Chromosome 4"/>
</dbReference>
<keyword evidence="2" id="KW-1185">Reference proteome</keyword>
<dbReference type="InterPro" id="IPR027267">
    <property type="entry name" value="AH/BAR_dom_sf"/>
</dbReference>
<reference evidence="2" key="1">
    <citation type="journal article" date="2021" name="Nat. Commun.">
        <title>Genomic analyses provide insights into spinach domestication and the genetic basis of agronomic traits.</title>
        <authorList>
            <person name="Cai X."/>
            <person name="Sun X."/>
            <person name="Xu C."/>
            <person name="Sun H."/>
            <person name="Wang X."/>
            <person name="Ge C."/>
            <person name="Zhang Z."/>
            <person name="Wang Q."/>
            <person name="Fei Z."/>
            <person name="Jiao C."/>
            <person name="Wang Q."/>
        </authorList>
    </citation>
    <scope>NUCLEOTIDE SEQUENCE [LARGE SCALE GENOMIC DNA]</scope>
    <source>
        <strain evidence="2">cv. Varoflay</strain>
    </source>
</reference>
<organism evidence="2 3">
    <name type="scientific">Spinacia oleracea</name>
    <name type="common">Spinach</name>
    <dbReference type="NCBI Taxonomy" id="3562"/>
    <lineage>
        <taxon>Eukaryota</taxon>
        <taxon>Viridiplantae</taxon>
        <taxon>Streptophyta</taxon>
        <taxon>Embryophyta</taxon>
        <taxon>Tracheophyta</taxon>
        <taxon>Spermatophyta</taxon>
        <taxon>Magnoliopsida</taxon>
        <taxon>eudicotyledons</taxon>
        <taxon>Gunneridae</taxon>
        <taxon>Pentapetalae</taxon>
        <taxon>Caryophyllales</taxon>
        <taxon>Chenopodiaceae</taxon>
        <taxon>Chenopodioideae</taxon>
        <taxon>Anserineae</taxon>
        <taxon>Spinacia</taxon>
    </lineage>
</organism>
<evidence type="ECO:0000313" key="3">
    <source>
        <dbReference type="RefSeq" id="XP_056682553.1"/>
    </source>
</evidence>
<gene>
    <name evidence="3" type="primary">LOC110792111</name>
</gene>
<proteinExistence type="predicted"/>
<accession>A0ABM3QGR2</accession>
<dbReference type="SUPFAM" id="SSF103657">
    <property type="entry name" value="BAR/IMD domain-like"/>
    <property type="match status" value="1"/>
</dbReference>
<protein>
    <submittedName>
        <fullName evidence="3">SH3 domain-containing protein 2-like</fullName>
    </submittedName>
</protein>
<evidence type="ECO:0000313" key="2">
    <source>
        <dbReference type="Proteomes" id="UP000813463"/>
    </source>
</evidence>